<feature type="compositionally biased region" description="Polar residues" evidence="1">
    <location>
        <begin position="44"/>
        <end position="54"/>
    </location>
</feature>
<proteinExistence type="predicted"/>
<keyword evidence="3" id="KW-1185">Reference proteome</keyword>
<reference evidence="2" key="2">
    <citation type="submission" date="2025-08" db="UniProtKB">
        <authorList>
            <consortium name="Ensembl"/>
        </authorList>
    </citation>
    <scope>IDENTIFICATION</scope>
</reference>
<name>A0AAY5E7Z0_ELEEL</name>
<feature type="region of interest" description="Disordered" evidence="1">
    <location>
        <begin position="44"/>
        <end position="72"/>
    </location>
</feature>
<dbReference type="Proteomes" id="UP000314983">
    <property type="component" value="Chromosome 18"/>
</dbReference>
<evidence type="ECO:0000256" key="1">
    <source>
        <dbReference type="SAM" id="MobiDB-lite"/>
    </source>
</evidence>
<accession>A0AAY5E7Z0</accession>
<feature type="region of interest" description="Disordered" evidence="1">
    <location>
        <begin position="1"/>
        <end position="21"/>
    </location>
</feature>
<organism evidence="2 3">
    <name type="scientific">Electrophorus electricus</name>
    <name type="common">Electric eel</name>
    <name type="synonym">Gymnotus electricus</name>
    <dbReference type="NCBI Taxonomy" id="8005"/>
    <lineage>
        <taxon>Eukaryota</taxon>
        <taxon>Metazoa</taxon>
        <taxon>Chordata</taxon>
        <taxon>Craniata</taxon>
        <taxon>Vertebrata</taxon>
        <taxon>Euteleostomi</taxon>
        <taxon>Actinopterygii</taxon>
        <taxon>Neopterygii</taxon>
        <taxon>Teleostei</taxon>
        <taxon>Ostariophysi</taxon>
        <taxon>Gymnotiformes</taxon>
        <taxon>Gymnotoidei</taxon>
        <taxon>Gymnotidae</taxon>
        <taxon>Electrophorus</taxon>
    </lineage>
</organism>
<reference evidence="2 3" key="1">
    <citation type="submission" date="2020-05" db="EMBL/GenBank/DDBJ databases">
        <title>Electrophorus electricus (electric eel) genome, fEleEle1, primary haplotype.</title>
        <authorList>
            <person name="Myers G."/>
            <person name="Meyer A."/>
            <person name="Fedrigo O."/>
            <person name="Formenti G."/>
            <person name="Rhie A."/>
            <person name="Tracey A."/>
            <person name="Sims Y."/>
            <person name="Jarvis E.D."/>
        </authorList>
    </citation>
    <scope>NUCLEOTIDE SEQUENCE [LARGE SCALE GENOMIC DNA]</scope>
</reference>
<reference evidence="2" key="3">
    <citation type="submission" date="2025-09" db="UniProtKB">
        <authorList>
            <consortium name="Ensembl"/>
        </authorList>
    </citation>
    <scope>IDENTIFICATION</scope>
</reference>
<evidence type="ECO:0000313" key="2">
    <source>
        <dbReference type="Ensembl" id="ENSEEEP00000052975.1"/>
    </source>
</evidence>
<protein>
    <submittedName>
        <fullName evidence="2">Uncharacterized protein</fullName>
    </submittedName>
</protein>
<dbReference type="Ensembl" id="ENSEEET00000055068.1">
    <property type="protein sequence ID" value="ENSEEEP00000052975.1"/>
    <property type="gene ID" value="ENSEEEG00000026648.1"/>
</dbReference>
<evidence type="ECO:0000313" key="3">
    <source>
        <dbReference type="Proteomes" id="UP000314983"/>
    </source>
</evidence>
<feature type="compositionally biased region" description="Polar residues" evidence="1">
    <location>
        <begin position="61"/>
        <end position="72"/>
    </location>
</feature>
<dbReference type="AlphaFoldDB" id="A0AAY5E7Z0"/>
<sequence length="72" mass="7886">MASDPRRPGAGGSGDLPHLPRRPGYCRRFCAEHISKVTKTFLANTGDTQRSNPRSRCDVNTGHSSNQSCQGW</sequence>